<gene>
    <name evidence="1" type="ORF">Gotri_018627</name>
</gene>
<protein>
    <submittedName>
        <fullName evidence="1">Uncharacterized protein</fullName>
    </submittedName>
</protein>
<keyword evidence="2" id="KW-1185">Reference proteome</keyword>
<dbReference type="Proteomes" id="UP000593568">
    <property type="component" value="Unassembled WGS sequence"/>
</dbReference>
<accession>A0A7J9EAM0</accession>
<dbReference type="AlphaFoldDB" id="A0A7J9EAM0"/>
<organism evidence="1 2">
    <name type="scientific">Gossypium trilobum</name>
    <dbReference type="NCBI Taxonomy" id="34281"/>
    <lineage>
        <taxon>Eukaryota</taxon>
        <taxon>Viridiplantae</taxon>
        <taxon>Streptophyta</taxon>
        <taxon>Embryophyta</taxon>
        <taxon>Tracheophyta</taxon>
        <taxon>Spermatophyta</taxon>
        <taxon>Magnoliopsida</taxon>
        <taxon>eudicotyledons</taxon>
        <taxon>Gunneridae</taxon>
        <taxon>Pentapetalae</taxon>
        <taxon>rosids</taxon>
        <taxon>malvids</taxon>
        <taxon>Malvales</taxon>
        <taxon>Malvaceae</taxon>
        <taxon>Malvoideae</taxon>
        <taxon>Gossypium</taxon>
    </lineage>
</organism>
<sequence length="35" mass="4082">MKSPLSHFTPRNARKCSFFFKVLLGTEPVETRWGL</sequence>
<proteinExistence type="predicted"/>
<name>A0A7J9EAM0_9ROSI</name>
<reference evidence="1 2" key="1">
    <citation type="journal article" date="2019" name="Genome Biol. Evol.">
        <title>Insights into the evolution of the New World diploid cottons (Gossypium, subgenus Houzingenia) based on genome sequencing.</title>
        <authorList>
            <person name="Grover C.E."/>
            <person name="Arick M.A. 2nd"/>
            <person name="Thrash A."/>
            <person name="Conover J.L."/>
            <person name="Sanders W.S."/>
            <person name="Peterson D.G."/>
            <person name="Frelichowski J.E."/>
            <person name="Scheffler J.A."/>
            <person name="Scheffler B.E."/>
            <person name="Wendel J.F."/>
        </authorList>
    </citation>
    <scope>NUCLEOTIDE SEQUENCE [LARGE SCALE GENOMIC DNA]</scope>
    <source>
        <strain evidence="1">8</strain>
        <tissue evidence="1">Leaf</tissue>
    </source>
</reference>
<dbReference type="EMBL" id="JABEZW010000007">
    <property type="protein sequence ID" value="MBA0769941.1"/>
    <property type="molecule type" value="Genomic_DNA"/>
</dbReference>
<comment type="caution">
    <text evidence="1">The sequence shown here is derived from an EMBL/GenBank/DDBJ whole genome shotgun (WGS) entry which is preliminary data.</text>
</comment>
<evidence type="ECO:0000313" key="2">
    <source>
        <dbReference type="Proteomes" id="UP000593568"/>
    </source>
</evidence>
<evidence type="ECO:0000313" key="1">
    <source>
        <dbReference type="EMBL" id="MBA0769941.1"/>
    </source>
</evidence>